<dbReference type="GO" id="GO:0003723">
    <property type="term" value="F:RNA binding"/>
    <property type="evidence" value="ECO:0007669"/>
    <property type="project" value="UniProtKB-KW"/>
</dbReference>
<organism evidence="2 3">
    <name type="scientific">Sporolituus thermophilus DSM 23256</name>
    <dbReference type="NCBI Taxonomy" id="1123285"/>
    <lineage>
        <taxon>Bacteria</taxon>
        <taxon>Bacillati</taxon>
        <taxon>Bacillota</taxon>
        <taxon>Negativicutes</taxon>
        <taxon>Selenomonadales</taxon>
        <taxon>Sporomusaceae</taxon>
        <taxon>Sporolituus</taxon>
    </lineage>
</organism>
<keyword evidence="3" id="KW-1185">Reference proteome</keyword>
<dbReference type="OrthoDB" id="9811532at2"/>
<keyword evidence="1" id="KW-0694">RNA-binding</keyword>
<name>A0A1G7LX77_9FIRM</name>
<gene>
    <name evidence="2" type="ORF">SAMN05660235_01933</name>
</gene>
<dbReference type="PROSITE" id="PS50889">
    <property type="entry name" value="S4"/>
    <property type="match status" value="1"/>
</dbReference>
<dbReference type="STRING" id="1123285.SAMN05660235_01933"/>
<evidence type="ECO:0000256" key="1">
    <source>
        <dbReference type="PROSITE-ProRule" id="PRU00182"/>
    </source>
</evidence>
<dbReference type="CDD" id="cd00165">
    <property type="entry name" value="S4"/>
    <property type="match status" value="1"/>
</dbReference>
<dbReference type="Pfam" id="PF13275">
    <property type="entry name" value="S4_2"/>
    <property type="match status" value="1"/>
</dbReference>
<dbReference type="AlphaFoldDB" id="A0A1G7LX77"/>
<dbReference type="InterPro" id="IPR036986">
    <property type="entry name" value="S4_RNA-bd_sf"/>
</dbReference>
<reference evidence="3" key="1">
    <citation type="submission" date="2016-10" db="EMBL/GenBank/DDBJ databases">
        <authorList>
            <person name="Varghese N."/>
            <person name="Submissions S."/>
        </authorList>
    </citation>
    <scope>NUCLEOTIDE SEQUENCE [LARGE SCALE GENOMIC DNA]</scope>
    <source>
        <strain evidence="3">DSM 23256</strain>
    </source>
</reference>
<accession>A0A1G7LX77</accession>
<proteinExistence type="predicted"/>
<dbReference type="Proteomes" id="UP000243333">
    <property type="component" value="Unassembled WGS sequence"/>
</dbReference>
<evidence type="ECO:0000313" key="3">
    <source>
        <dbReference type="Proteomes" id="UP000243333"/>
    </source>
</evidence>
<sequence>MEEISIKPPAIQLDQLLKWQGVIETGGQAKFWVEAGKIRVNGTVVSERRKKIHPGDVVEIEGVAVWKVVAGSDR</sequence>
<dbReference type="EMBL" id="FNBU01000014">
    <property type="protein sequence ID" value="SDF54043.1"/>
    <property type="molecule type" value="Genomic_DNA"/>
</dbReference>
<dbReference type="RefSeq" id="WP_093690328.1">
    <property type="nucleotide sequence ID" value="NZ_FNBU01000014.1"/>
</dbReference>
<protein>
    <submittedName>
        <fullName evidence="2">Ribosome-associated protein</fullName>
    </submittedName>
</protein>
<evidence type="ECO:0000313" key="2">
    <source>
        <dbReference type="EMBL" id="SDF54043.1"/>
    </source>
</evidence>
<dbReference type="SUPFAM" id="SSF55174">
    <property type="entry name" value="Alpha-L RNA-binding motif"/>
    <property type="match status" value="1"/>
</dbReference>
<dbReference type="Gene3D" id="3.10.290.10">
    <property type="entry name" value="RNA-binding S4 domain"/>
    <property type="match status" value="1"/>
</dbReference>